<evidence type="ECO:0000313" key="17">
    <source>
        <dbReference type="EMBL" id="CAD8188686.1"/>
    </source>
</evidence>
<dbReference type="PANTHER" id="PTHR11538:SF41">
    <property type="entry name" value="PHENYLALANINE--TRNA LIGASE, MITOCHONDRIAL"/>
    <property type="match status" value="1"/>
</dbReference>
<comment type="similarity">
    <text evidence="2">Belongs to the class-II aminoacyl-tRNA synthetase family.</text>
</comment>
<evidence type="ECO:0000256" key="7">
    <source>
        <dbReference type="ARBA" id="ARBA00022917"/>
    </source>
</evidence>
<feature type="domain" description="Aminoacyl-transfer RNA synthetases class-II family profile" evidence="15">
    <location>
        <begin position="570"/>
        <end position="725"/>
    </location>
</feature>
<name>A0A8S1WSL7_PAROT</name>
<keyword evidence="10" id="KW-0030">Aminoacyl-tRNA synthetase</keyword>
<evidence type="ECO:0000256" key="4">
    <source>
        <dbReference type="ARBA" id="ARBA00022598"/>
    </source>
</evidence>
<dbReference type="GO" id="GO:0004826">
    <property type="term" value="F:phenylalanine-tRNA ligase activity"/>
    <property type="evidence" value="ECO:0007669"/>
    <property type="project" value="UniProtKB-EC"/>
</dbReference>
<feature type="coiled-coil region" evidence="13">
    <location>
        <begin position="199"/>
        <end position="240"/>
    </location>
</feature>
<gene>
    <name evidence="17" type="ORF">POCTA_138.1.T0930098</name>
</gene>
<dbReference type="InterPro" id="IPR005121">
    <property type="entry name" value="Fdx_antiC-bd"/>
</dbReference>
<dbReference type="EMBL" id="CAJJDP010000092">
    <property type="protein sequence ID" value="CAD8188686.1"/>
    <property type="molecule type" value="Genomic_DNA"/>
</dbReference>
<evidence type="ECO:0000256" key="8">
    <source>
        <dbReference type="ARBA" id="ARBA00022946"/>
    </source>
</evidence>
<evidence type="ECO:0000256" key="9">
    <source>
        <dbReference type="ARBA" id="ARBA00023128"/>
    </source>
</evidence>
<comment type="caution">
    <text evidence="17">The sequence shown here is derived from an EMBL/GenBank/DDBJ whole genome shotgun (WGS) entry which is preliminary data.</text>
</comment>
<evidence type="ECO:0000256" key="11">
    <source>
        <dbReference type="ARBA" id="ARBA00031194"/>
    </source>
</evidence>
<evidence type="ECO:0000256" key="6">
    <source>
        <dbReference type="ARBA" id="ARBA00022840"/>
    </source>
</evidence>
<keyword evidence="4" id="KW-0436">Ligase</keyword>
<accession>A0A8S1WSL7</accession>
<evidence type="ECO:0000313" key="18">
    <source>
        <dbReference type="Proteomes" id="UP000683925"/>
    </source>
</evidence>
<dbReference type="PANTHER" id="PTHR11538">
    <property type="entry name" value="PHENYLALANYL-TRNA SYNTHETASE"/>
    <property type="match status" value="1"/>
</dbReference>
<organism evidence="17 18">
    <name type="scientific">Paramecium octaurelia</name>
    <dbReference type="NCBI Taxonomy" id="43137"/>
    <lineage>
        <taxon>Eukaryota</taxon>
        <taxon>Sar</taxon>
        <taxon>Alveolata</taxon>
        <taxon>Ciliophora</taxon>
        <taxon>Intramacronucleata</taxon>
        <taxon>Oligohymenophorea</taxon>
        <taxon>Peniculida</taxon>
        <taxon>Parameciidae</taxon>
        <taxon>Paramecium</taxon>
    </lineage>
</organism>
<keyword evidence="5" id="KW-0547">Nucleotide-binding</keyword>
<keyword evidence="7" id="KW-0648">Protein biosynthesis</keyword>
<dbReference type="Pfam" id="PF01409">
    <property type="entry name" value="tRNA-synt_2d"/>
    <property type="match status" value="1"/>
</dbReference>
<dbReference type="OrthoDB" id="4457at2759"/>
<evidence type="ECO:0000259" key="16">
    <source>
        <dbReference type="PROSITE" id="PS51447"/>
    </source>
</evidence>
<proteinExistence type="inferred from homology"/>
<dbReference type="SMART" id="SM00896">
    <property type="entry name" value="FDX-ACB"/>
    <property type="match status" value="1"/>
</dbReference>
<dbReference type="GO" id="GO:0000049">
    <property type="term" value="F:tRNA binding"/>
    <property type="evidence" value="ECO:0007669"/>
    <property type="project" value="InterPro"/>
</dbReference>
<keyword evidence="18" id="KW-1185">Reference proteome</keyword>
<dbReference type="CDD" id="cd00496">
    <property type="entry name" value="PheRS_alpha_core"/>
    <property type="match status" value="1"/>
</dbReference>
<dbReference type="EC" id="6.1.1.20" evidence="3"/>
<dbReference type="FunFam" id="3.30.930.10:FF:000083">
    <property type="entry name" value="Phenylalanine--tRNA ligase"/>
    <property type="match status" value="1"/>
</dbReference>
<dbReference type="InterPro" id="IPR002319">
    <property type="entry name" value="Phenylalanyl-tRNA_Synthase"/>
</dbReference>
<keyword evidence="13" id="KW-0175">Coiled coil</keyword>
<dbReference type="AlphaFoldDB" id="A0A8S1WSL7"/>
<dbReference type="PROSITE" id="PS51447">
    <property type="entry name" value="FDX_ACB"/>
    <property type="match status" value="1"/>
</dbReference>
<evidence type="ECO:0000256" key="10">
    <source>
        <dbReference type="ARBA" id="ARBA00023146"/>
    </source>
</evidence>
<keyword evidence="9" id="KW-0496">Mitochondrion</keyword>
<dbReference type="FunFam" id="3.30.70.380:FF:000002">
    <property type="entry name" value="phenylalanine--tRNA ligase, mitochondrial"/>
    <property type="match status" value="1"/>
</dbReference>
<feature type="signal peptide" evidence="14">
    <location>
        <begin position="1"/>
        <end position="21"/>
    </location>
</feature>
<feature type="domain" description="FDX-ACB" evidence="16">
    <location>
        <begin position="727"/>
        <end position="819"/>
    </location>
</feature>
<feature type="chain" id="PRO_5035876055" description="phenylalanine--tRNA ligase" evidence="14">
    <location>
        <begin position="22"/>
        <end position="819"/>
    </location>
</feature>
<evidence type="ECO:0000259" key="15">
    <source>
        <dbReference type="PROSITE" id="PS50862"/>
    </source>
</evidence>
<dbReference type="InterPro" id="IPR006195">
    <property type="entry name" value="aa-tRNA-synth_II"/>
</dbReference>
<evidence type="ECO:0000256" key="13">
    <source>
        <dbReference type="SAM" id="Coils"/>
    </source>
</evidence>
<dbReference type="PROSITE" id="PS50862">
    <property type="entry name" value="AA_TRNA_LIGASE_II"/>
    <property type="match status" value="1"/>
</dbReference>
<sequence>MYHNYIVLLSLLLHCLNYCKQRFHSQIFSLQNGIEIGDVLFSNKTDRLRNLSAKIKKILNKAQDQFQERHSNIQQGYVTDLRQYCRIVTACDEQLILNLSDYNLNSIGELIKQIIDSHNTDIQNLNSFEIIDSVTQQLRDNMRSNSKSNSKIILQNLLSNQKNKNTSNNQEQQTILNYIDVDYIEQQNQELRVLIDRTIKQYEDKLKQSIIKYKEAKLILKAQKNELEHQSTLLEAYNELFKQYQDNKQVPTIADKNKRLSIERNQKFLFTNLKLRSSSLSRIDGRDGDLMRYSYTKVGVKLSKNLIPTHDVIENFKKYQQSNEFKEKIAKVCSQVQFKVPTDELQNESISHENRVMIFSKLCQVLKEKHQLCNVIILIFYIEKQQHQLSSIILNIDFTELSNTKQIDDAQLNDLFYDSLLQQQFISQIQFMLRKLLRFQFCSLQDQIKKQQNSYSNITDKIISYVGRDLHKIPSHPLGIIKNRIETFFQNEAITEKQSKYPLKYKIIDNLSPIVSVKQNFDSLLVPPDHPSRKKSDTYYINENTLLRCHTSAHQVELIENNVDAFVVVGDVYRRDEIDATHYPVFHQVEIVRIFQQDQFSSKYLQHQIQESMDDLKETLERLTKHLFGDVQMRWVETTFPFTNPSMELEIYFQDKWLEVLGCGVIHQDLMKNCQRLTEVGWAAGLGLERLALLLFQIPDIRLFWSQDARFLDQFRAGQINKFQPFSKYPSCYKDVSFYVDHKTWEENDLHSVIRDIGGDLIEKVECVDTFYNKKKDLTSKCYRIHYRSLERTLQNEEIDVLQFKIRDQIRDVLKLELR</sequence>
<keyword evidence="6" id="KW-0067">ATP-binding</keyword>
<dbReference type="Pfam" id="PF03147">
    <property type="entry name" value="FDX-ACB"/>
    <property type="match status" value="1"/>
</dbReference>
<evidence type="ECO:0000256" key="12">
    <source>
        <dbReference type="ARBA" id="ARBA00049255"/>
    </source>
</evidence>
<comment type="subcellular location">
    <subcellularLocation>
        <location evidence="1">Mitochondrion matrix</location>
    </subcellularLocation>
</comment>
<dbReference type="GO" id="GO:0006432">
    <property type="term" value="P:phenylalanyl-tRNA aminoacylation"/>
    <property type="evidence" value="ECO:0007669"/>
    <property type="project" value="TreeGrafter"/>
</dbReference>
<evidence type="ECO:0000256" key="1">
    <source>
        <dbReference type="ARBA" id="ARBA00004305"/>
    </source>
</evidence>
<comment type="catalytic activity">
    <reaction evidence="12">
        <text>tRNA(Phe) + L-phenylalanine + ATP = L-phenylalanyl-tRNA(Phe) + AMP + diphosphate + H(+)</text>
        <dbReference type="Rhea" id="RHEA:19413"/>
        <dbReference type="Rhea" id="RHEA-COMP:9668"/>
        <dbReference type="Rhea" id="RHEA-COMP:9699"/>
        <dbReference type="ChEBI" id="CHEBI:15378"/>
        <dbReference type="ChEBI" id="CHEBI:30616"/>
        <dbReference type="ChEBI" id="CHEBI:33019"/>
        <dbReference type="ChEBI" id="CHEBI:58095"/>
        <dbReference type="ChEBI" id="CHEBI:78442"/>
        <dbReference type="ChEBI" id="CHEBI:78531"/>
        <dbReference type="ChEBI" id="CHEBI:456215"/>
        <dbReference type="EC" id="6.1.1.20"/>
    </reaction>
</comment>
<evidence type="ECO:0000256" key="2">
    <source>
        <dbReference type="ARBA" id="ARBA00008226"/>
    </source>
</evidence>
<protein>
    <recommendedName>
        <fullName evidence="3">phenylalanine--tRNA ligase</fullName>
        <ecNumber evidence="3">6.1.1.20</ecNumber>
    </recommendedName>
    <alternativeName>
        <fullName evidence="11">Phenylalanyl-tRNA synthetase</fullName>
    </alternativeName>
</protein>
<reference evidence="17" key="1">
    <citation type="submission" date="2021-01" db="EMBL/GenBank/DDBJ databases">
        <authorList>
            <consortium name="Genoscope - CEA"/>
            <person name="William W."/>
        </authorList>
    </citation>
    <scope>NUCLEOTIDE SEQUENCE</scope>
</reference>
<dbReference type="GO" id="GO:0005524">
    <property type="term" value="F:ATP binding"/>
    <property type="evidence" value="ECO:0007669"/>
    <property type="project" value="UniProtKB-KW"/>
</dbReference>
<evidence type="ECO:0000256" key="14">
    <source>
        <dbReference type="SAM" id="SignalP"/>
    </source>
</evidence>
<dbReference type="GO" id="GO:0005759">
    <property type="term" value="C:mitochondrial matrix"/>
    <property type="evidence" value="ECO:0007669"/>
    <property type="project" value="UniProtKB-SubCell"/>
</dbReference>
<evidence type="ECO:0000256" key="5">
    <source>
        <dbReference type="ARBA" id="ARBA00022741"/>
    </source>
</evidence>
<dbReference type="Proteomes" id="UP000683925">
    <property type="component" value="Unassembled WGS sequence"/>
</dbReference>
<keyword evidence="8" id="KW-0809">Transit peptide</keyword>
<keyword evidence="14" id="KW-0732">Signal</keyword>
<evidence type="ECO:0000256" key="3">
    <source>
        <dbReference type="ARBA" id="ARBA00012814"/>
    </source>
</evidence>